<dbReference type="SUPFAM" id="SSF55424">
    <property type="entry name" value="FAD/NAD-linked reductases, dimerisation (C-terminal) domain"/>
    <property type="match status" value="1"/>
</dbReference>
<keyword evidence="5" id="KW-0547">Nucleotide-binding</keyword>
<dbReference type="PANTHER" id="PTHR22912">
    <property type="entry name" value="DISULFIDE OXIDOREDUCTASE"/>
    <property type="match status" value="1"/>
</dbReference>
<evidence type="ECO:0000259" key="7">
    <source>
        <dbReference type="Pfam" id="PF02852"/>
    </source>
</evidence>
<organism evidence="9 10">
    <name type="scientific">Auraticoccus monumenti</name>
    <dbReference type="NCBI Taxonomy" id="675864"/>
    <lineage>
        <taxon>Bacteria</taxon>
        <taxon>Bacillati</taxon>
        <taxon>Actinomycetota</taxon>
        <taxon>Actinomycetes</taxon>
        <taxon>Propionibacteriales</taxon>
        <taxon>Propionibacteriaceae</taxon>
        <taxon>Auraticoccus</taxon>
    </lineage>
</organism>
<keyword evidence="3 5" id="KW-0274">FAD</keyword>
<feature type="binding site" evidence="5">
    <location>
        <position position="121"/>
    </location>
    <ligand>
        <name>FAD</name>
        <dbReference type="ChEBI" id="CHEBI:57692"/>
    </ligand>
</feature>
<dbReference type="EMBL" id="LT629688">
    <property type="protein sequence ID" value="SDE31696.1"/>
    <property type="molecule type" value="Genomic_DNA"/>
</dbReference>
<accession>A0A1G7BZ43</accession>
<dbReference type="InterPro" id="IPR036188">
    <property type="entry name" value="FAD/NAD-bd_sf"/>
</dbReference>
<evidence type="ECO:0000256" key="4">
    <source>
        <dbReference type="ARBA" id="ARBA00023027"/>
    </source>
</evidence>
<feature type="domain" description="FAD/NAD(P)-binding" evidence="8">
    <location>
        <begin position="15"/>
        <end position="332"/>
    </location>
</feature>
<evidence type="ECO:0000256" key="5">
    <source>
        <dbReference type="PIRSR" id="PIRSR000350-3"/>
    </source>
</evidence>
<dbReference type="AlphaFoldDB" id="A0A1G7BZ43"/>
<evidence type="ECO:0000256" key="6">
    <source>
        <dbReference type="PIRSR" id="PIRSR000350-4"/>
    </source>
</evidence>
<evidence type="ECO:0000256" key="1">
    <source>
        <dbReference type="ARBA" id="ARBA00007532"/>
    </source>
</evidence>
<dbReference type="PANTHER" id="PTHR22912:SF151">
    <property type="entry name" value="DIHYDROLIPOYL DEHYDROGENASE, MITOCHONDRIAL"/>
    <property type="match status" value="1"/>
</dbReference>
<name>A0A1G7BZ43_9ACTN</name>
<dbReference type="RefSeq" id="WP_231946342.1">
    <property type="nucleotide sequence ID" value="NZ_LT629688.1"/>
</dbReference>
<dbReference type="SUPFAM" id="SSF51905">
    <property type="entry name" value="FAD/NAD(P)-binding domain"/>
    <property type="match status" value="1"/>
</dbReference>
<proteinExistence type="inferred from homology"/>
<dbReference type="Pfam" id="PF02852">
    <property type="entry name" value="Pyr_redox_dim"/>
    <property type="match status" value="1"/>
</dbReference>
<sequence>MTETGSDVAGQQQEYDVVVVGAGSTGENVAGQAVAGGLSTVVVEAELVGGDCSYWACMPSKALLRSGSARRAAQRAAGVEVGGLDARAVLDHRDEVTSHWSDDSQVSWLEQTGIDLVRGHGRLTGEREVTVTAADGSTRVLRARHAVALCTGSSATVPDVPGLRDSRSWTSHDGTSAGEVPGRLVVVGGGVVACELATAWSDLRSTVTVLARSELLSGNEDFAGRLVREALVERGVDVRTGVQASEVRRGPDGVRVQVSDGSVLEADEVLVAAGRRPGTDDLGLATVGLEDGAWLDVDDTLRVLRDGEPVDWLYAVGDLNHRAMLTHQGKYQARAAGDVIVARATGAAVDDAPWGAHVATADARAVPQVVFTDPEVASVGLTTAAAQEAGLDVRVVDHDLASLAGTYVHAQGYTGQSRLLVDEARGVVVGATFVGQDVAELLHAATIAVVGEVPVSRLWHAVPSYPTISETWLRLLEALGRDTARTRP</sequence>
<protein>
    <submittedName>
        <fullName evidence="9">Dihydrolipoamide dehydrogenase</fullName>
    </submittedName>
</protein>
<feature type="binding site" evidence="5">
    <location>
        <position position="318"/>
    </location>
    <ligand>
        <name>FAD</name>
        <dbReference type="ChEBI" id="CHEBI:57692"/>
    </ligand>
</feature>
<dbReference type="InterPro" id="IPR016156">
    <property type="entry name" value="FAD/NAD-linked_Rdtase_dimer_sf"/>
</dbReference>
<dbReference type="Gene3D" id="3.50.50.60">
    <property type="entry name" value="FAD/NAD(P)-binding domain"/>
    <property type="match status" value="2"/>
</dbReference>
<dbReference type="PIRSF" id="PIRSF000350">
    <property type="entry name" value="Mercury_reductase_MerA"/>
    <property type="match status" value="1"/>
</dbReference>
<keyword evidence="2" id="KW-0285">Flavoprotein</keyword>
<feature type="binding site" evidence="5">
    <location>
        <position position="274"/>
    </location>
    <ligand>
        <name>NAD(+)</name>
        <dbReference type="ChEBI" id="CHEBI:57540"/>
    </ligand>
</feature>
<dbReference type="InterPro" id="IPR004099">
    <property type="entry name" value="Pyr_nucl-diS_OxRdtase_dimer"/>
</dbReference>
<feature type="domain" description="Pyridine nucleotide-disulphide oxidoreductase dimerisation" evidence="7">
    <location>
        <begin position="366"/>
        <end position="472"/>
    </location>
</feature>
<feature type="binding site" evidence="5">
    <location>
        <position position="61"/>
    </location>
    <ligand>
        <name>FAD</name>
        <dbReference type="ChEBI" id="CHEBI:57692"/>
    </ligand>
</feature>
<dbReference type="GO" id="GO:0004148">
    <property type="term" value="F:dihydrolipoyl dehydrogenase (NADH) activity"/>
    <property type="evidence" value="ECO:0007669"/>
    <property type="project" value="TreeGrafter"/>
</dbReference>
<evidence type="ECO:0000256" key="2">
    <source>
        <dbReference type="ARBA" id="ARBA00022630"/>
    </source>
</evidence>
<reference evidence="9 10" key="1">
    <citation type="submission" date="2016-10" db="EMBL/GenBank/DDBJ databases">
        <authorList>
            <person name="de Groot N.N."/>
        </authorList>
    </citation>
    <scope>NUCLEOTIDE SEQUENCE [LARGE SCALE GENOMIC DNA]</scope>
    <source>
        <strain evidence="9 10">MON 2.2</strain>
    </source>
</reference>
<gene>
    <name evidence="9" type="ORF">SAMN04489747_3097</name>
</gene>
<evidence type="ECO:0000259" key="8">
    <source>
        <dbReference type="Pfam" id="PF07992"/>
    </source>
</evidence>
<dbReference type="PRINTS" id="PR00368">
    <property type="entry name" value="FADPNR"/>
</dbReference>
<dbReference type="PRINTS" id="PR00411">
    <property type="entry name" value="PNDRDTASEI"/>
</dbReference>
<evidence type="ECO:0000313" key="9">
    <source>
        <dbReference type="EMBL" id="SDE31696.1"/>
    </source>
</evidence>
<comment type="similarity">
    <text evidence="1">Belongs to the class-I pyridine nucleotide-disulfide oxidoreductase family.</text>
</comment>
<feature type="binding site" evidence="5">
    <location>
        <begin position="324"/>
        <end position="327"/>
    </location>
    <ligand>
        <name>FAD</name>
        <dbReference type="ChEBI" id="CHEBI:57692"/>
    </ligand>
</feature>
<dbReference type="Gene3D" id="3.30.390.30">
    <property type="match status" value="1"/>
</dbReference>
<dbReference type="GO" id="GO:0006103">
    <property type="term" value="P:2-oxoglutarate metabolic process"/>
    <property type="evidence" value="ECO:0007669"/>
    <property type="project" value="TreeGrafter"/>
</dbReference>
<dbReference type="Proteomes" id="UP000198546">
    <property type="component" value="Chromosome i"/>
</dbReference>
<keyword evidence="4 5" id="KW-0520">NAD</keyword>
<comment type="cofactor">
    <cofactor evidence="5">
        <name>FAD</name>
        <dbReference type="ChEBI" id="CHEBI:57692"/>
    </cofactor>
    <text evidence="5">Binds 1 FAD per subunit.</text>
</comment>
<dbReference type="InterPro" id="IPR023753">
    <property type="entry name" value="FAD/NAD-binding_dom"/>
</dbReference>
<dbReference type="InterPro" id="IPR001100">
    <property type="entry name" value="Pyr_nuc-diS_OxRdtase"/>
</dbReference>
<feature type="binding site" evidence="5">
    <location>
        <begin position="151"/>
        <end position="153"/>
    </location>
    <ligand>
        <name>FAD</name>
        <dbReference type="ChEBI" id="CHEBI:57692"/>
    </ligand>
</feature>
<dbReference type="GO" id="GO:0050660">
    <property type="term" value="F:flavin adenine dinucleotide binding"/>
    <property type="evidence" value="ECO:0007669"/>
    <property type="project" value="TreeGrafter"/>
</dbReference>
<keyword evidence="10" id="KW-1185">Reference proteome</keyword>
<feature type="disulfide bond" description="Redox-active" evidence="6">
    <location>
        <begin position="52"/>
        <end position="57"/>
    </location>
</feature>
<feature type="binding site" evidence="5">
    <location>
        <begin position="188"/>
        <end position="195"/>
    </location>
    <ligand>
        <name>NAD(+)</name>
        <dbReference type="ChEBI" id="CHEBI:57540"/>
    </ligand>
</feature>
<evidence type="ECO:0000256" key="3">
    <source>
        <dbReference type="ARBA" id="ARBA00022827"/>
    </source>
</evidence>
<dbReference type="InterPro" id="IPR050151">
    <property type="entry name" value="Class-I_Pyr_Nuc-Dis_Oxidored"/>
</dbReference>
<dbReference type="Pfam" id="PF07992">
    <property type="entry name" value="Pyr_redox_2"/>
    <property type="match status" value="1"/>
</dbReference>
<dbReference type="STRING" id="675864.SAMN04489747_3097"/>
<evidence type="ECO:0000313" key="10">
    <source>
        <dbReference type="Proteomes" id="UP000198546"/>
    </source>
</evidence>